<feature type="compositionally biased region" description="Low complexity" evidence="1">
    <location>
        <begin position="235"/>
        <end position="258"/>
    </location>
</feature>
<protein>
    <submittedName>
        <fullName evidence="3">Uncharacterized protein</fullName>
    </submittedName>
</protein>
<organism evidence="3">
    <name type="scientific">Phakopsora pachyrhizi</name>
    <name type="common">Asian soybean rust disease fungus</name>
    <dbReference type="NCBI Taxonomy" id="170000"/>
    <lineage>
        <taxon>Eukaryota</taxon>
        <taxon>Fungi</taxon>
        <taxon>Dikarya</taxon>
        <taxon>Basidiomycota</taxon>
        <taxon>Pucciniomycotina</taxon>
        <taxon>Pucciniomycetes</taxon>
        <taxon>Pucciniales</taxon>
        <taxon>Phakopsoraceae</taxon>
        <taxon>Phakopsora</taxon>
    </lineage>
</organism>
<dbReference type="EMBL" id="KT247320">
    <property type="protein sequence ID" value="ALL41409.1"/>
    <property type="molecule type" value="mRNA"/>
</dbReference>
<name>A0A0S1MKQ0_PHAPC</name>
<feature type="signal peptide" evidence="2">
    <location>
        <begin position="1"/>
        <end position="21"/>
    </location>
</feature>
<dbReference type="SUPFAM" id="SSF49503">
    <property type="entry name" value="Cupredoxins"/>
    <property type="match status" value="1"/>
</dbReference>
<dbReference type="InterPro" id="IPR052953">
    <property type="entry name" value="Ser-rich/MCO-related"/>
</dbReference>
<feature type="compositionally biased region" description="Pro residues" evidence="1">
    <location>
        <begin position="218"/>
        <end position="234"/>
    </location>
</feature>
<dbReference type="Gene3D" id="2.60.40.420">
    <property type="entry name" value="Cupredoxins - blue copper proteins"/>
    <property type="match status" value="1"/>
</dbReference>
<dbReference type="InterPro" id="IPR008972">
    <property type="entry name" value="Cupredoxin"/>
</dbReference>
<dbReference type="CDD" id="cd00920">
    <property type="entry name" value="Cupredoxin"/>
    <property type="match status" value="1"/>
</dbReference>
<dbReference type="PANTHER" id="PTHR34883:SF15">
    <property type="entry name" value="EXTRACELLULAR SERINE-RICH PROTEIN"/>
    <property type="match status" value="1"/>
</dbReference>
<proteinExistence type="evidence at transcript level"/>
<evidence type="ECO:0000313" key="3">
    <source>
        <dbReference type="EMBL" id="ALL41409.1"/>
    </source>
</evidence>
<keyword evidence="2" id="KW-0732">Signal</keyword>
<feature type="compositionally biased region" description="Polar residues" evidence="1">
    <location>
        <begin position="283"/>
        <end position="298"/>
    </location>
</feature>
<feature type="chain" id="PRO_5006589054" evidence="2">
    <location>
        <begin position="22"/>
        <end position="359"/>
    </location>
</feature>
<feature type="region of interest" description="Disordered" evidence="1">
    <location>
        <begin position="209"/>
        <end position="258"/>
    </location>
</feature>
<sequence length="359" mass="37293">MLHPKLRWVFICCVIFAKCNASVMVQRSAGPIEFRKRETGSWNSQNIFEQINGESSESKMVMRRSGANMPMPGVGSTVMGSGTDHMVVVGGSAGLVFTPPVVEAQVNDTVTFVFQSKNHTVTQSAFATPCNYLQDMTNNQMGFRSGYVQVSGDAAPDTMPRWTLRIEASTPLWFYCEQSSHCGKKMVGAINPAKAGDKTFEAFQRLAEQQSTMATPGAAPPSPDATAPPAPTGPEAPLSATTPTGAATSAPLPASAAAPPATPVAAALSPTQPADVAAPISPAASNGVTSTSAESTAPLSPMNLAASSTSESSSPGVKVEQSVSNPGATSGESRLNFSTQSGVQMCFLALILQIYILIG</sequence>
<reference evidence="3" key="1">
    <citation type="submission" date="2015-07" db="EMBL/GenBank/DDBJ databases">
        <title>Elucidating the P. pachyrhizi secretome and potential effectors.</title>
        <authorList>
            <person name="de Carvalho M.C.C.G."/>
            <person name="Nascimento L.C."/>
            <person name="Darben L.M."/>
            <person name="Polizel-Podanosqui A.M."/>
            <person name="Lopes-Caitar V.S."/>
            <person name="Rocha C.S."/>
            <person name="Qi M."/>
            <person name="Carazolle M."/>
            <person name="Kuwahara M.K."/>
            <person name="Pereira G.A.G."/>
            <person name="Abdelnoor R.V."/>
            <person name="Whitham S.A."/>
            <person name="Marcelino-Guimaraes F.C."/>
        </authorList>
    </citation>
    <scope>NUCLEOTIDE SEQUENCE</scope>
</reference>
<dbReference type="PANTHER" id="PTHR34883">
    <property type="entry name" value="SERINE-RICH PROTEIN, PUTATIVE-RELATED-RELATED"/>
    <property type="match status" value="1"/>
</dbReference>
<accession>A0A0S1MKQ0</accession>
<evidence type="ECO:0000256" key="1">
    <source>
        <dbReference type="SAM" id="MobiDB-lite"/>
    </source>
</evidence>
<feature type="region of interest" description="Disordered" evidence="1">
    <location>
        <begin position="277"/>
        <end position="332"/>
    </location>
</feature>
<evidence type="ECO:0000256" key="2">
    <source>
        <dbReference type="SAM" id="SignalP"/>
    </source>
</evidence>
<dbReference type="AlphaFoldDB" id="A0A0S1MKQ0"/>
<feature type="compositionally biased region" description="Polar residues" evidence="1">
    <location>
        <begin position="321"/>
        <end position="332"/>
    </location>
</feature>